<feature type="transmembrane region" description="Helical" evidence="6">
    <location>
        <begin position="113"/>
        <end position="141"/>
    </location>
</feature>
<dbReference type="Pfam" id="PF01810">
    <property type="entry name" value="LysE"/>
    <property type="match status" value="1"/>
</dbReference>
<evidence type="ECO:0000256" key="6">
    <source>
        <dbReference type="SAM" id="Phobius"/>
    </source>
</evidence>
<dbReference type="PANTHER" id="PTHR30086">
    <property type="entry name" value="ARGININE EXPORTER PROTEIN ARGO"/>
    <property type="match status" value="1"/>
</dbReference>
<evidence type="ECO:0000256" key="2">
    <source>
        <dbReference type="ARBA" id="ARBA00022475"/>
    </source>
</evidence>
<dbReference type="Proteomes" id="UP000823598">
    <property type="component" value="Unassembled WGS sequence"/>
</dbReference>
<proteinExistence type="predicted"/>
<reference evidence="7" key="1">
    <citation type="submission" date="2020-10" db="EMBL/GenBank/DDBJ databases">
        <authorList>
            <person name="Gilroy R."/>
        </authorList>
    </citation>
    <scope>NUCLEOTIDE SEQUENCE</scope>
    <source>
        <strain evidence="7">6919</strain>
    </source>
</reference>
<keyword evidence="4 6" id="KW-1133">Transmembrane helix</keyword>
<reference evidence="7" key="2">
    <citation type="journal article" date="2021" name="PeerJ">
        <title>Extensive microbial diversity within the chicken gut microbiome revealed by metagenomics and culture.</title>
        <authorList>
            <person name="Gilroy R."/>
            <person name="Ravi A."/>
            <person name="Getino M."/>
            <person name="Pursley I."/>
            <person name="Horton D.L."/>
            <person name="Alikhan N.F."/>
            <person name="Baker D."/>
            <person name="Gharbi K."/>
            <person name="Hall N."/>
            <person name="Watson M."/>
            <person name="Adriaenssens E.M."/>
            <person name="Foster-Nyarko E."/>
            <person name="Jarju S."/>
            <person name="Secka A."/>
            <person name="Antonio M."/>
            <person name="Oren A."/>
            <person name="Chaudhuri R.R."/>
            <person name="La Ragione R."/>
            <person name="Hildebrand F."/>
            <person name="Pallen M.J."/>
        </authorList>
    </citation>
    <scope>NUCLEOTIDE SEQUENCE</scope>
    <source>
        <strain evidence="7">6919</strain>
    </source>
</reference>
<evidence type="ECO:0000313" key="8">
    <source>
        <dbReference type="Proteomes" id="UP000823598"/>
    </source>
</evidence>
<sequence>MNTLLTIIHGLAVGILVSAPMGPIGMLCIQRTLNKGRLSGLYTGIGAALSDFIYALLAGLGMSIIIDFVEDNEAILQLFGSIVLLGFGIYIARKNPAKTLRAKNKGNKKKKDYMQDLATGFLFTFSNPLILFLIIGLYARFNFPSPEFKFADYIIGFASIIIGALLWWLLITYFVNKIRGHFNVRSIWLINMTIGILICIMSVLGFIMSLIELL</sequence>
<dbReference type="PANTHER" id="PTHR30086:SF20">
    <property type="entry name" value="ARGININE EXPORTER PROTEIN ARGO-RELATED"/>
    <property type="match status" value="1"/>
</dbReference>
<dbReference type="InterPro" id="IPR001123">
    <property type="entry name" value="LeuE-type"/>
</dbReference>
<keyword evidence="5 6" id="KW-0472">Membrane</keyword>
<protein>
    <submittedName>
        <fullName evidence="7">LysE family transporter</fullName>
    </submittedName>
</protein>
<feature type="transmembrane region" description="Helical" evidence="6">
    <location>
        <begin position="153"/>
        <end position="175"/>
    </location>
</feature>
<dbReference type="GO" id="GO:0015171">
    <property type="term" value="F:amino acid transmembrane transporter activity"/>
    <property type="evidence" value="ECO:0007669"/>
    <property type="project" value="TreeGrafter"/>
</dbReference>
<feature type="transmembrane region" description="Helical" evidence="6">
    <location>
        <begin position="74"/>
        <end position="92"/>
    </location>
</feature>
<comment type="caution">
    <text evidence="7">The sequence shown here is derived from an EMBL/GenBank/DDBJ whole genome shotgun (WGS) entry which is preliminary data.</text>
</comment>
<evidence type="ECO:0000256" key="5">
    <source>
        <dbReference type="ARBA" id="ARBA00023136"/>
    </source>
</evidence>
<accession>A0A9D9NK49</accession>
<evidence type="ECO:0000313" key="7">
    <source>
        <dbReference type="EMBL" id="MBO8476342.1"/>
    </source>
</evidence>
<dbReference type="GO" id="GO:0005886">
    <property type="term" value="C:plasma membrane"/>
    <property type="evidence" value="ECO:0007669"/>
    <property type="project" value="UniProtKB-SubCell"/>
</dbReference>
<feature type="transmembrane region" description="Helical" evidence="6">
    <location>
        <begin position="41"/>
        <end position="68"/>
    </location>
</feature>
<comment type="subcellular location">
    <subcellularLocation>
        <location evidence="1">Cell membrane</location>
        <topology evidence="1">Multi-pass membrane protein</topology>
    </subcellularLocation>
</comment>
<dbReference type="EMBL" id="JADIMC010000058">
    <property type="protein sequence ID" value="MBO8476342.1"/>
    <property type="molecule type" value="Genomic_DNA"/>
</dbReference>
<evidence type="ECO:0000256" key="3">
    <source>
        <dbReference type="ARBA" id="ARBA00022692"/>
    </source>
</evidence>
<evidence type="ECO:0000256" key="1">
    <source>
        <dbReference type="ARBA" id="ARBA00004651"/>
    </source>
</evidence>
<feature type="transmembrane region" description="Helical" evidence="6">
    <location>
        <begin position="187"/>
        <end position="211"/>
    </location>
</feature>
<keyword evidence="2" id="KW-1003">Cell membrane</keyword>
<organism evidence="7 8">
    <name type="scientific">Candidatus Limisoma faecipullorum</name>
    <dbReference type="NCBI Taxonomy" id="2840854"/>
    <lineage>
        <taxon>Bacteria</taxon>
        <taxon>Pseudomonadati</taxon>
        <taxon>Bacteroidota</taxon>
        <taxon>Bacteroidia</taxon>
        <taxon>Bacteroidales</taxon>
        <taxon>Candidatus Limisoma</taxon>
    </lineage>
</organism>
<dbReference type="AlphaFoldDB" id="A0A9D9NK49"/>
<feature type="transmembrane region" description="Helical" evidence="6">
    <location>
        <begin position="6"/>
        <end position="29"/>
    </location>
</feature>
<name>A0A9D9NK49_9BACT</name>
<evidence type="ECO:0000256" key="4">
    <source>
        <dbReference type="ARBA" id="ARBA00022989"/>
    </source>
</evidence>
<keyword evidence="3 6" id="KW-0812">Transmembrane</keyword>
<gene>
    <name evidence="7" type="ORF">IAB88_05050</name>
</gene>